<dbReference type="SUPFAM" id="SSF50630">
    <property type="entry name" value="Acid proteases"/>
    <property type="match status" value="1"/>
</dbReference>
<name>A0A830CRX1_9LAMI</name>
<dbReference type="InterPro" id="IPR032799">
    <property type="entry name" value="TAXi_C"/>
</dbReference>
<proteinExistence type="inferred from homology"/>
<dbReference type="GO" id="GO:0006508">
    <property type="term" value="P:proteolysis"/>
    <property type="evidence" value="ECO:0007669"/>
    <property type="project" value="UniProtKB-KW"/>
</dbReference>
<dbReference type="AlphaFoldDB" id="A0A830CRX1"/>
<evidence type="ECO:0000259" key="5">
    <source>
        <dbReference type="PROSITE" id="PS51767"/>
    </source>
</evidence>
<evidence type="ECO:0000256" key="3">
    <source>
        <dbReference type="ARBA" id="ARBA00022801"/>
    </source>
</evidence>
<keyword evidence="7" id="KW-1185">Reference proteome</keyword>
<keyword evidence="3" id="KW-0378">Hydrolase</keyword>
<accession>A0A830CRX1</accession>
<feature type="signal peptide" evidence="4">
    <location>
        <begin position="1"/>
        <end position="27"/>
    </location>
</feature>
<dbReference type="InterPro" id="IPR033121">
    <property type="entry name" value="PEPTIDASE_A1"/>
</dbReference>
<comment type="caution">
    <text evidence="6">The sequence shown here is derived from an EMBL/GenBank/DDBJ whole genome shotgun (WGS) entry which is preliminary data.</text>
</comment>
<evidence type="ECO:0000313" key="6">
    <source>
        <dbReference type="EMBL" id="GFQ03318.1"/>
    </source>
</evidence>
<dbReference type="InterPro" id="IPR051708">
    <property type="entry name" value="Plant_Aspart_Prot_A1"/>
</dbReference>
<keyword evidence="4" id="KW-0732">Signal</keyword>
<dbReference type="PROSITE" id="PS51767">
    <property type="entry name" value="PEPTIDASE_A1"/>
    <property type="match status" value="1"/>
</dbReference>
<dbReference type="GO" id="GO:0005576">
    <property type="term" value="C:extracellular region"/>
    <property type="evidence" value="ECO:0007669"/>
    <property type="project" value="TreeGrafter"/>
</dbReference>
<organism evidence="6 7">
    <name type="scientific">Phtheirospermum japonicum</name>
    <dbReference type="NCBI Taxonomy" id="374723"/>
    <lineage>
        <taxon>Eukaryota</taxon>
        <taxon>Viridiplantae</taxon>
        <taxon>Streptophyta</taxon>
        <taxon>Embryophyta</taxon>
        <taxon>Tracheophyta</taxon>
        <taxon>Spermatophyta</taxon>
        <taxon>Magnoliopsida</taxon>
        <taxon>eudicotyledons</taxon>
        <taxon>Gunneridae</taxon>
        <taxon>Pentapetalae</taxon>
        <taxon>asterids</taxon>
        <taxon>lamiids</taxon>
        <taxon>Lamiales</taxon>
        <taxon>Orobanchaceae</taxon>
        <taxon>Orobanchaceae incertae sedis</taxon>
        <taxon>Phtheirospermum</taxon>
    </lineage>
</organism>
<evidence type="ECO:0000256" key="2">
    <source>
        <dbReference type="ARBA" id="ARBA00022670"/>
    </source>
</evidence>
<dbReference type="PANTHER" id="PTHR47967">
    <property type="entry name" value="OS07G0603500 PROTEIN-RELATED"/>
    <property type="match status" value="1"/>
</dbReference>
<dbReference type="InterPro" id="IPR021109">
    <property type="entry name" value="Peptidase_aspartic_dom_sf"/>
</dbReference>
<dbReference type="PANTHER" id="PTHR47967:SF125">
    <property type="entry name" value="PEPTIDASE A1 DOMAIN-CONTAINING PROTEIN"/>
    <property type="match status" value="1"/>
</dbReference>
<keyword evidence="2" id="KW-0645">Protease</keyword>
<feature type="domain" description="Peptidase A1" evidence="5">
    <location>
        <begin position="88"/>
        <end position="438"/>
    </location>
</feature>
<protein>
    <submittedName>
        <fullName evidence="6">Aspartic proteinase nepenthesin-2</fullName>
    </submittedName>
</protein>
<dbReference type="Pfam" id="PF14543">
    <property type="entry name" value="TAXi_N"/>
    <property type="match status" value="1"/>
</dbReference>
<dbReference type="GO" id="GO:0008233">
    <property type="term" value="F:peptidase activity"/>
    <property type="evidence" value="ECO:0007669"/>
    <property type="project" value="UniProtKB-KW"/>
</dbReference>
<dbReference type="InterPro" id="IPR032861">
    <property type="entry name" value="TAXi_N"/>
</dbReference>
<dbReference type="OrthoDB" id="1739127at2759"/>
<dbReference type="Pfam" id="PF14541">
    <property type="entry name" value="TAXi_C"/>
    <property type="match status" value="1"/>
</dbReference>
<comment type="similarity">
    <text evidence="1">Belongs to the peptidase A1 family.</text>
</comment>
<evidence type="ECO:0000256" key="4">
    <source>
        <dbReference type="SAM" id="SignalP"/>
    </source>
</evidence>
<reference evidence="6" key="1">
    <citation type="submission" date="2020-07" db="EMBL/GenBank/DDBJ databases">
        <title>Ethylene signaling mediates host invasion by parasitic plants.</title>
        <authorList>
            <person name="Yoshida S."/>
        </authorList>
    </citation>
    <scope>NUCLEOTIDE SEQUENCE</scope>
    <source>
        <strain evidence="6">Okayama</strain>
    </source>
</reference>
<sequence length="446" mass="51222">MAKVHALLSLCFVANFILVINNALVNANGLKIRMIHSHSLESPFLQNNISHEKRIKMLASQSNIRANYLSKTSPSTIHANVDVQLFHYIVKIGIGTFKSKPPYKEYYLDMDTGSDLVWLQCEGCTKCFKQTPTPFPKDKSSSFHPILRQNKRMLYEYKYEDGDNTHGMLARETFYLRTKKGELVKMENIQFGCGLDNKMEYGKYKNNKIAGIMGLGWDDTSFVKQLGPKTKGRFSYCLPVLISRKTPSTYLRFGDDIPHNRNIKSTPLYRRNNECFYYVEMQGISINKVRLNISQRVFAFKNNGSVSGCIIDTGTSYSRIITPAFQILKLELEKYFSRLKGLKKIKSDLGLELCYDRSRAEGFKNLPNITFHLQGSNADLVMKAEAVFEIVRGRRRGGFREYICLAMVRNDEVSIIGTHQQTNQRIIHDLKTKQLVFYPENCSKKP</sequence>
<dbReference type="Proteomes" id="UP000653305">
    <property type="component" value="Unassembled WGS sequence"/>
</dbReference>
<dbReference type="EMBL" id="BMAC01000819">
    <property type="protein sequence ID" value="GFQ03318.1"/>
    <property type="molecule type" value="Genomic_DNA"/>
</dbReference>
<feature type="chain" id="PRO_5032420589" evidence="4">
    <location>
        <begin position="28"/>
        <end position="446"/>
    </location>
</feature>
<gene>
    <name evidence="6" type="ORF">PHJA_002475600</name>
</gene>
<evidence type="ECO:0000313" key="7">
    <source>
        <dbReference type="Proteomes" id="UP000653305"/>
    </source>
</evidence>
<evidence type="ECO:0000256" key="1">
    <source>
        <dbReference type="ARBA" id="ARBA00007447"/>
    </source>
</evidence>
<dbReference type="Gene3D" id="2.40.70.10">
    <property type="entry name" value="Acid Proteases"/>
    <property type="match status" value="2"/>
</dbReference>